<protein>
    <submittedName>
        <fullName evidence="2">Pyridoxal-5'-phosphate-dependent protein beta subunit</fullName>
    </submittedName>
</protein>
<dbReference type="SUPFAM" id="SSF46785">
    <property type="entry name" value="Winged helix' DNA-binding domain"/>
    <property type="match status" value="1"/>
</dbReference>
<name>F0QT67_VULM7</name>
<dbReference type="RefSeq" id="WP_013604818.1">
    <property type="nucleotide sequence ID" value="NC_015151.1"/>
</dbReference>
<dbReference type="InterPro" id="IPR036388">
    <property type="entry name" value="WH-like_DNA-bd_sf"/>
</dbReference>
<dbReference type="HOGENOM" id="CLU_028142_4_0_2"/>
<dbReference type="Proteomes" id="UP000007485">
    <property type="component" value="Chromosome"/>
</dbReference>
<evidence type="ECO:0000259" key="1">
    <source>
        <dbReference type="Pfam" id="PF00291"/>
    </source>
</evidence>
<keyword evidence="3" id="KW-1185">Reference proteome</keyword>
<dbReference type="Gene3D" id="1.10.10.10">
    <property type="entry name" value="Winged helix-like DNA-binding domain superfamily/Winged helix DNA-binding domain"/>
    <property type="match status" value="1"/>
</dbReference>
<evidence type="ECO:0000313" key="3">
    <source>
        <dbReference type="Proteomes" id="UP000007485"/>
    </source>
</evidence>
<dbReference type="InterPro" id="IPR036052">
    <property type="entry name" value="TrpB-like_PALP_sf"/>
</dbReference>
<dbReference type="STRING" id="985053.VMUT_1451"/>
<gene>
    <name evidence="2" type="ordered locus">VMUT_1451</name>
</gene>
<dbReference type="EMBL" id="CP002529">
    <property type="protein sequence ID" value="ADY01656.1"/>
    <property type="molecule type" value="Genomic_DNA"/>
</dbReference>
<organism evidence="2 3">
    <name type="scientific">Vulcanisaeta moutnovskia (strain 768-28)</name>
    <dbReference type="NCBI Taxonomy" id="985053"/>
    <lineage>
        <taxon>Archaea</taxon>
        <taxon>Thermoproteota</taxon>
        <taxon>Thermoprotei</taxon>
        <taxon>Thermoproteales</taxon>
        <taxon>Thermoproteaceae</taxon>
        <taxon>Vulcanisaeta</taxon>
    </lineage>
</organism>
<reference evidence="2 3" key="1">
    <citation type="journal article" date="2011" name="J. Bacteriol.">
        <title>Complete genome sequence of 'Vulcanisaeta moutnovskia' strain 768-28, a novel member of the hyperthermophilic crenarchaeal genus vulcanisaeta.</title>
        <authorList>
            <person name="Gumerov V.M."/>
            <person name="Mardanov A.V."/>
            <person name="Beletsky A.V."/>
            <person name="Prokofeva M.I."/>
            <person name="Bonch-Osmolovskaya E.A."/>
            <person name="Ravin N.V."/>
            <person name="Skryabin K.G."/>
        </authorList>
    </citation>
    <scope>NUCLEOTIDE SEQUENCE [LARGE SCALE GENOMIC DNA]</scope>
    <source>
        <strain evidence="2 3">768-28</strain>
    </source>
</reference>
<dbReference type="OrthoDB" id="6371at2157"/>
<evidence type="ECO:0000313" key="2">
    <source>
        <dbReference type="EMBL" id="ADY01656.1"/>
    </source>
</evidence>
<feature type="domain" description="Tryptophan synthase beta chain-like PALP" evidence="1">
    <location>
        <begin position="63"/>
        <end position="296"/>
    </location>
</feature>
<dbReference type="eggNOG" id="arCOG01434">
    <property type="taxonomic scope" value="Archaea"/>
</dbReference>
<dbReference type="AlphaFoldDB" id="F0QT67"/>
<dbReference type="SUPFAM" id="SSF53686">
    <property type="entry name" value="Tryptophan synthase beta subunit-like PLP-dependent enzymes"/>
    <property type="match status" value="1"/>
</dbReference>
<dbReference type="Gene3D" id="3.40.50.1100">
    <property type="match status" value="3"/>
</dbReference>
<accession>F0QT67</accession>
<dbReference type="Pfam" id="PF00291">
    <property type="entry name" value="PALP"/>
    <property type="match status" value="1"/>
</dbReference>
<dbReference type="KEGG" id="vmo:VMUT_1451"/>
<sequence length="382" mass="42658">MLSGARFRCLRCGYIGPSNNPLCPRCGFPLVMEPRSFLKIDRGKPSILRYASALNYGSRVVTLGEGFTRIRRINGVLIKDESRNPTGSFMDRGSSVFISNVTSDEVRVSFEEDFTLSLATYANTAGIRTRVYVNPNVPGAYPELLRLSTMRSVIIEFREGGQDLDVHYGEPLFLEGIKTIAYELYEQVGEVGGVVLPMERGYLALAVYEGFRELLEWGFIGDLPSFILVKHRFGQVTDIGYWLVRNAGAKLVDVGDEETIRSMVELARSGLYVKPVSAMAYVAAASLGRDYVVVITGTGLKEYRVSRELGSLTRLQEAVLRVLEGSGPLTAYQVWERLRDVATVQGVYKALNSLVKRGLVSFDYEIYGSRKVRVFRALSNYR</sequence>
<dbReference type="InterPro" id="IPR036390">
    <property type="entry name" value="WH_DNA-bd_sf"/>
</dbReference>
<dbReference type="GeneID" id="10289103"/>
<proteinExistence type="predicted"/>
<dbReference type="InterPro" id="IPR001926">
    <property type="entry name" value="TrpB-like_PALP"/>
</dbReference>